<keyword evidence="3" id="KW-1185">Reference proteome</keyword>
<dbReference type="EMBL" id="LPVJ01000037">
    <property type="protein sequence ID" value="KUO95756.1"/>
    <property type="molecule type" value="Genomic_DNA"/>
</dbReference>
<evidence type="ECO:0000313" key="2">
    <source>
        <dbReference type="EMBL" id="KUO95756.1"/>
    </source>
</evidence>
<sequence length="102" mass="10907">MVPHAHLHTFIGRHVIVHTHQHEAFHGHVQGVTSTHLLLHGHQLVSSDTSEPSNFTILTDKNTCPSEMNSLSLVYFPGAALAVPLFAIAGITALGLGAMGAW</sequence>
<accession>A0A101XQQ2</accession>
<keyword evidence="1" id="KW-1133">Transmembrane helix</keyword>
<feature type="transmembrane region" description="Helical" evidence="1">
    <location>
        <begin position="75"/>
        <end position="99"/>
    </location>
</feature>
<dbReference type="Proteomes" id="UP000053557">
    <property type="component" value="Unassembled WGS sequence"/>
</dbReference>
<keyword evidence="1" id="KW-0812">Transmembrane</keyword>
<evidence type="ECO:0000256" key="1">
    <source>
        <dbReference type="SAM" id="Phobius"/>
    </source>
</evidence>
<proteinExistence type="predicted"/>
<reference evidence="2 3" key="1">
    <citation type="submission" date="2015-12" db="EMBL/GenBank/DDBJ databases">
        <title>Draft genome sequence of Acidibacillus ferrooxidans ITV001, isolated from a chalcopyrite acid mine drainage site in Brazil.</title>
        <authorList>
            <person name="Dall'Agnol H."/>
            <person name="Nancucheo I."/>
            <person name="Johnson B."/>
            <person name="Oliveira R."/>
            <person name="Leite L."/>
            <person name="Pylro V."/>
            <person name="Nunes G.L."/>
            <person name="Tzotzos G."/>
            <person name="Fernandes G.R."/>
            <person name="Dutra J."/>
            <person name="Orellana S.C."/>
            <person name="Oliveira G."/>
        </authorList>
    </citation>
    <scope>NUCLEOTIDE SEQUENCE [LARGE SCALE GENOMIC DNA]</scope>
    <source>
        <strain evidence="3">ITV01</strain>
    </source>
</reference>
<name>A0A101XQQ2_9BACL</name>
<evidence type="ECO:0000313" key="3">
    <source>
        <dbReference type="Proteomes" id="UP000053557"/>
    </source>
</evidence>
<dbReference type="AlphaFoldDB" id="A0A101XQQ2"/>
<keyword evidence="1" id="KW-0472">Membrane</keyword>
<protein>
    <submittedName>
        <fullName evidence="2">Uncharacterized protein</fullName>
    </submittedName>
</protein>
<organism evidence="2 3">
    <name type="scientific">Ferroacidibacillus organovorans</name>
    <dbReference type="NCBI Taxonomy" id="1765683"/>
    <lineage>
        <taxon>Bacteria</taxon>
        <taxon>Bacillati</taxon>
        <taxon>Bacillota</taxon>
        <taxon>Bacilli</taxon>
        <taxon>Bacillales</taxon>
        <taxon>Alicyclobacillaceae</taxon>
        <taxon>Ferroacidibacillus</taxon>
    </lineage>
</organism>
<comment type="caution">
    <text evidence="2">The sequence shown here is derived from an EMBL/GenBank/DDBJ whole genome shotgun (WGS) entry which is preliminary data.</text>
</comment>
<gene>
    <name evidence="2" type="ORF">ATW55_05330</name>
</gene>